<evidence type="ECO:0000313" key="2">
    <source>
        <dbReference type="EMBL" id="KAF8901341.1"/>
    </source>
</evidence>
<protein>
    <recommendedName>
        <fullName evidence="4">Secreted protein</fullName>
    </recommendedName>
</protein>
<gene>
    <name evidence="2" type="ORF">CPB84DRAFT_1777597</name>
</gene>
<accession>A0A9P5NQH2</accession>
<feature type="signal peptide" evidence="1">
    <location>
        <begin position="1"/>
        <end position="17"/>
    </location>
</feature>
<comment type="caution">
    <text evidence="2">The sequence shown here is derived from an EMBL/GenBank/DDBJ whole genome shotgun (WGS) entry which is preliminary data.</text>
</comment>
<evidence type="ECO:0008006" key="4">
    <source>
        <dbReference type="Google" id="ProtNLM"/>
    </source>
</evidence>
<evidence type="ECO:0000313" key="3">
    <source>
        <dbReference type="Proteomes" id="UP000724874"/>
    </source>
</evidence>
<name>A0A9P5NQH2_GYMJU</name>
<keyword evidence="3" id="KW-1185">Reference proteome</keyword>
<dbReference type="Proteomes" id="UP000724874">
    <property type="component" value="Unassembled WGS sequence"/>
</dbReference>
<feature type="chain" id="PRO_5040374044" description="Secreted protein" evidence="1">
    <location>
        <begin position="18"/>
        <end position="112"/>
    </location>
</feature>
<dbReference type="EMBL" id="JADNYJ010000042">
    <property type="protein sequence ID" value="KAF8901341.1"/>
    <property type="molecule type" value="Genomic_DNA"/>
</dbReference>
<dbReference type="AlphaFoldDB" id="A0A9P5NQH2"/>
<evidence type="ECO:0000256" key="1">
    <source>
        <dbReference type="SAM" id="SignalP"/>
    </source>
</evidence>
<sequence length="112" mass="12903">MRWWFLIFFALDNPTDACPTTAETGPSPRGWTYQGRIPRTSTEHTVSVQRAIGLDRRYCHFGLPDRPLLLTYSQTAAQDGDQFVIISVKHPLFRFKKETLSMPIDVQHLPNQ</sequence>
<keyword evidence="1" id="KW-0732">Signal</keyword>
<organism evidence="2 3">
    <name type="scientific">Gymnopilus junonius</name>
    <name type="common">Spectacular rustgill mushroom</name>
    <name type="synonym">Gymnopilus spectabilis subsp. junonius</name>
    <dbReference type="NCBI Taxonomy" id="109634"/>
    <lineage>
        <taxon>Eukaryota</taxon>
        <taxon>Fungi</taxon>
        <taxon>Dikarya</taxon>
        <taxon>Basidiomycota</taxon>
        <taxon>Agaricomycotina</taxon>
        <taxon>Agaricomycetes</taxon>
        <taxon>Agaricomycetidae</taxon>
        <taxon>Agaricales</taxon>
        <taxon>Agaricineae</taxon>
        <taxon>Hymenogastraceae</taxon>
        <taxon>Gymnopilus</taxon>
    </lineage>
</organism>
<proteinExistence type="predicted"/>
<reference evidence="2" key="1">
    <citation type="submission" date="2020-11" db="EMBL/GenBank/DDBJ databases">
        <authorList>
            <consortium name="DOE Joint Genome Institute"/>
            <person name="Ahrendt S."/>
            <person name="Riley R."/>
            <person name="Andreopoulos W."/>
            <person name="LaButti K."/>
            <person name="Pangilinan J."/>
            <person name="Ruiz-duenas F.J."/>
            <person name="Barrasa J.M."/>
            <person name="Sanchez-Garcia M."/>
            <person name="Camarero S."/>
            <person name="Miyauchi S."/>
            <person name="Serrano A."/>
            <person name="Linde D."/>
            <person name="Babiker R."/>
            <person name="Drula E."/>
            <person name="Ayuso-Fernandez I."/>
            <person name="Pacheco R."/>
            <person name="Padilla G."/>
            <person name="Ferreira P."/>
            <person name="Barriuso J."/>
            <person name="Kellner H."/>
            <person name="Castanera R."/>
            <person name="Alfaro M."/>
            <person name="Ramirez L."/>
            <person name="Pisabarro A.G."/>
            <person name="Kuo A."/>
            <person name="Tritt A."/>
            <person name="Lipzen A."/>
            <person name="He G."/>
            <person name="Yan M."/>
            <person name="Ng V."/>
            <person name="Cullen D."/>
            <person name="Martin F."/>
            <person name="Rosso M.-N."/>
            <person name="Henrissat B."/>
            <person name="Hibbett D."/>
            <person name="Martinez A.T."/>
            <person name="Grigoriev I.V."/>
        </authorList>
    </citation>
    <scope>NUCLEOTIDE SEQUENCE</scope>
    <source>
        <strain evidence="2">AH 44721</strain>
    </source>
</reference>